<keyword evidence="3" id="KW-1185">Reference proteome</keyword>
<dbReference type="AlphaFoldDB" id="C4GIQ2"/>
<feature type="transmembrane region" description="Helical" evidence="1">
    <location>
        <begin position="6"/>
        <end position="28"/>
    </location>
</feature>
<evidence type="ECO:0000256" key="1">
    <source>
        <dbReference type="SAM" id="Phobius"/>
    </source>
</evidence>
<comment type="caution">
    <text evidence="2">The sequence shown here is derived from an EMBL/GenBank/DDBJ whole genome shotgun (WGS) entry which is preliminary data.</text>
</comment>
<feature type="transmembrane region" description="Helical" evidence="1">
    <location>
        <begin position="276"/>
        <end position="295"/>
    </location>
</feature>
<evidence type="ECO:0000313" key="3">
    <source>
        <dbReference type="Proteomes" id="UP000003009"/>
    </source>
</evidence>
<dbReference type="Proteomes" id="UP000003009">
    <property type="component" value="Unassembled WGS sequence"/>
</dbReference>
<protein>
    <submittedName>
        <fullName evidence="2">Membrane protein</fullName>
    </submittedName>
</protein>
<proteinExistence type="predicted"/>
<name>C4GIQ2_9NEIS</name>
<dbReference type="EMBL" id="ACJW02000003">
    <property type="protein sequence ID" value="EEP67674.1"/>
    <property type="molecule type" value="Genomic_DNA"/>
</dbReference>
<feature type="transmembrane region" description="Helical" evidence="1">
    <location>
        <begin position="72"/>
        <end position="91"/>
    </location>
</feature>
<dbReference type="STRING" id="629741.GCWU000324_01923"/>
<gene>
    <name evidence="2" type="ORF">GCWU000324_01923</name>
</gene>
<feature type="transmembrane region" description="Helical" evidence="1">
    <location>
        <begin position="35"/>
        <end position="57"/>
    </location>
</feature>
<reference evidence="2" key="1">
    <citation type="submission" date="2009-04" db="EMBL/GenBank/DDBJ databases">
        <authorList>
            <person name="Weinstock G."/>
            <person name="Sodergren E."/>
            <person name="Clifton S."/>
            <person name="Fulton L."/>
            <person name="Fulton B."/>
            <person name="Courtney L."/>
            <person name="Fronick C."/>
            <person name="Harrison M."/>
            <person name="Strong C."/>
            <person name="Farmer C."/>
            <person name="Delahaunty K."/>
            <person name="Markovic C."/>
            <person name="Hall O."/>
            <person name="Minx P."/>
            <person name="Tomlinson C."/>
            <person name="Mitreva M."/>
            <person name="Nelson J."/>
            <person name="Hou S."/>
            <person name="Wollam A."/>
            <person name="Pepin K.H."/>
            <person name="Johnson M."/>
            <person name="Bhonagiri V."/>
            <person name="Nash W.E."/>
            <person name="Warren W."/>
            <person name="Chinwalla A."/>
            <person name="Mardis E.R."/>
            <person name="Wilson R.K."/>
        </authorList>
    </citation>
    <scope>NUCLEOTIDE SEQUENCE [LARGE SCALE GENOMIC DNA]</scope>
    <source>
        <strain evidence="2">ATCC 51147</strain>
    </source>
</reference>
<feature type="transmembrane region" description="Helical" evidence="1">
    <location>
        <begin position="219"/>
        <end position="236"/>
    </location>
</feature>
<keyword evidence="1" id="KW-0812">Transmembrane</keyword>
<keyword evidence="1" id="KW-1133">Transmembrane helix</keyword>
<sequence length="298" mass="31489">MRVFSFAGFVMFYLLISILASVSVSVLLKIARQKQIGLAQAIGVNYAVATLLTAALLEPNFANWQQTLLPHAWLFGLLGVLLPSVFVIMGKAVQHAGIVKSDAAQRLSLFLPVLAAFTLFGETLTPHRAAGLLLAFAALACLLIKPQKTALSGSGSLKEQIACLLGVWLGYGVIDILFKQLSKTAGTGSNLLVMFALAGVLMAGYLLAQKTRWTRADIIGGMVLGSLNFVNILFYLKAHRAFSGNPTLVFAGMNMGVIALGALVGAGVFKEKLSALNIAGVLLALAAVGCLFYGVGWF</sequence>
<dbReference type="SUPFAM" id="SSF103481">
    <property type="entry name" value="Multidrug resistance efflux transporter EmrE"/>
    <property type="match status" value="2"/>
</dbReference>
<accession>C4GIQ2</accession>
<feature type="transmembrane region" description="Helical" evidence="1">
    <location>
        <begin position="248"/>
        <end position="269"/>
    </location>
</feature>
<dbReference type="InterPro" id="IPR037185">
    <property type="entry name" value="EmrE-like"/>
</dbReference>
<keyword evidence="1" id="KW-0472">Membrane</keyword>
<dbReference type="HOGENOM" id="CLU_062241_0_0_4"/>
<feature type="transmembrane region" description="Helical" evidence="1">
    <location>
        <begin position="103"/>
        <end position="121"/>
    </location>
</feature>
<feature type="transmembrane region" description="Helical" evidence="1">
    <location>
        <begin position="190"/>
        <end position="207"/>
    </location>
</feature>
<organism evidence="2 3">
    <name type="scientific">Kingella oralis ATCC 51147</name>
    <dbReference type="NCBI Taxonomy" id="629741"/>
    <lineage>
        <taxon>Bacteria</taxon>
        <taxon>Pseudomonadati</taxon>
        <taxon>Pseudomonadota</taxon>
        <taxon>Betaproteobacteria</taxon>
        <taxon>Neisseriales</taxon>
        <taxon>Neisseriaceae</taxon>
        <taxon>Kingella</taxon>
    </lineage>
</organism>
<evidence type="ECO:0000313" key="2">
    <source>
        <dbReference type="EMBL" id="EEP67674.1"/>
    </source>
</evidence>